<feature type="domain" description="RRM" evidence="3">
    <location>
        <begin position="114"/>
        <end position="188"/>
    </location>
</feature>
<dbReference type="EMBL" id="WHWB01034253">
    <property type="protein sequence ID" value="KAJ7412322.1"/>
    <property type="molecule type" value="Genomic_DNA"/>
</dbReference>
<feature type="domain" description="RRM" evidence="3">
    <location>
        <begin position="384"/>
        <end position="456"/>
    </location>
</feature>
<feature type="domain" description="RRM" evidence="3">
    <location>
        <begin position="20"/>
        <end position="99"/>
    </location>
</feature>
<comment type="caution">
    <text evidence="4">The sequence shown here is derived from an EMBL/GenBank/DDBJ whole genome shotgun (WGS) entry which is preliminary data.</text>
</comment>
<evidence type="ECO:0000256" key="2">
    <source>
        <dbReference type="PROSITE-ProRule" id="PRU00176"/>
    </source>
</evidence>
<dbReference type="InterPro" id="IPR000504">
    <property type="entry name" value="RRM_dom"/>
</dbReference>
<dbReference type="InterPro" id="IPR052462">
    <property type="entry name" value="SLIRP/GR-RBP-like"/>
</dbReference>
<accession>A0ABQ9D4V5</accession>
<dbReference type="InterPro" id="IPR012677">
    <property type="entry name" value="Nucleotide-bd_a/b_plait_sf"/>
</dbReference>
<evidence type="ECO:0000313" key="4">
    <source>
        <dbReference type="EMBL" id="KAJ7412322.1"/>
    </source>
</evidence>
<evidence type="ECO:0000256" key="1">
    <source>
        <dbReference type="ARBA" id="ARBA00022884"/>
    </source>
</evidence>
<dbReference type="CDD" id="cd12368">
    <property type="entry name" value="RRM3_RBM45"/>
    <property type="match status" value="1"/>
</dbReference>
<dbReference type="Gene3D" id="3.30.70.330">
    <property type="match status" value="4"/>
</dbReference>
<gene>
    <name evidence="4" type="primary">RBM45</name>
    <name evidence="4" type="ORF">WISP_97263</name>
</gene>
<dbReference type="PROSITE" id="PS50102">
    <property type="entry name" value="RRM"/>
    <property type="match status" value="3"/>
</dbReference>
<evidence type="ECO:0000313" key="5">
    <source>
        <dbReference type="Proteomes" id="UP001145742"/>
    </source>
</evidence>
<dbReference type="InterPro" id="IPR034206">
    <property type="entry name" value="RBM45_RRM2"/>
</dbReference>
<dbReference type="SUPFAM" id="SSF54928">
    <property type="entry name" value="RNA-binding domain, RBD"/>
    <property type="match status" value="2"/>
</dbReference>
<dbReference type="InterPro" id="IPR035979">
    <property type="entry name" value="RBD_domain_sf"/>
</dbReference>
<dbReference type="CDD" id="cd12369">
    <property type="entry name" value="RRM4_RBM45"/>
    <property type="match status" value="1"/>
</dbReference>
<reference evidence="4" key="1">
    <citation type="submission" date="2019-10" db="EMBL/GenBank/DDBJ databases">
        <authorList>
            <person name="Soares A.E.R."/>
            <person name="Aleixo A."/>
            <person name="Schneider P."/>
            <person name="Miyaki C.Y."/>
            <person name="Schneider M.P."/>
            <person name="Mello C."/>
            <person name="Vasconcelos A.T.R."/>
        </authorList>
    </citation>
    <scope>NUCLEOTIDE SEQUENCE</scope>
    <source>
        <tissue evidence="4">Muscle</tissue>
    </source>
</reference>
<dbReference type="CDD" id="cd12367">
    <property type="entry name" value="RRM2_RBM45"/>
    <property type="match status" value="1"/>
</dbReference>
<name>A0ABQ9D4V5_9PASS</name>
<dbReference type="SMART" id="SM00360">
    <property type="entry name" value="RRM"/>
    <property type="match status" value="4"/>
</dbReference>
<dbReference type="InterPro" id="IPR034208">
    <property type="entry name" value="RBM45_RRM4"/>
</dbReference>
<protein>
    <submittedName>
        <fullName evidence="4">RNA-binding protein 45</fullName>
    </submittedName>
</protein>
<dbReference type="InterPro" id="IPR034207">
    <property type="entry name" value="RBM45_RRM3"/>
</dbReference>
<dbReference type="Pfam" id="PF00076">
    <property type="entry name" value="RRM_1"/>
    <property type="match status" value="3"/>
</dbReference>
<dbReference type="InterPro" id="IPR034203">
    <property type="entry name" value="RBM45_RRM1"/>
</dbReference>
<proteinExistence type="predicted"/>
<keyword evidence="1 2" id="KW-0694">RNA-binding</keyword>
<keyword evidence="5" id="KW-1185">Reference proteome</keyword>
<dbReference type="CDD" id="cd12366">
    <property type="entry name" value="RRM1_RBM45"/>
    <property type="match status" value="1"/>
</dbReference>
<dbReference type="PANTHER" id="PTHR48027">
    <property type="entry name" value="HETEROGENEOUS NUCLEAR RIBONUCLEOPROTEIN 87F-RELATED"/>
    <property type="match status" value="1"/>
</dbReference>
<sequence>MEESSGVRLSAECLDEPPNSRIFVVLGKDTEESLIRERFAPFGDIQNIWLLRDRRTNESRGIAFIKFARSSQACRAMEEMHGRSLLPDTKPIKVFIAQSRASGSHRDLEDEELTRIFVMIPKSYTEEDLREKFKMYGDIEYCSIIKNKTTGESKGLGYVRYLKPSQAARAIEECDRSFRAILAEPKNKSSETFEHDYYSNNTRQEPRGTTLPFCVQPEFCSFEKNESRIQESVSKRLSVVSRLPFIQEQLFALFDLVPGLEYCDVQRDPYTNSGYAVIQYSTAASAIYAKYKLHGFEYPPGNRLTVIFLEDGSDSSDLIRKMATQLVTAQVSSALRTNNAMVQQYRTPPQAFGGTAGPQLLQPQTDAILPPPKKKVPPDTSVKERLFILFHPHPLPVNVLEDVFCRFGQLIQVYLVAGKNVAYAKFADRASASEAITALHGKIVNGVRLKVSLNSKEIIHSAEDEAMGLLPIAKIKCESPCASQQPFRHYDKAMKAMERESFMISLTGESPASCSIANGGGDGTALLCYFFLQSTVETKAEGVHSTGSFSFSPLARVYVIIWTCVYPLVLRLSAEV</sequence>
<organism evidence="4 5">
    <name type="scientific">Willisornis vidua</name>
    <name type="common">Xingu scale-backed antbird</name>
    <dbReference type="NCBI Taxonomy" id="1566151"/>
    <lineage>
        <taxon>Eukaryota</taxon>
        <taxon>Metazoa</taxon>
        <taxon>Chordata</taxon>
        <taxon>Craniata</taxon>
        <taxon>Vertebrata</taxon>
        <taxon>Euteleostomi</taxon>
        <taxon>Archelosauria</taxon>
        <taxon>Archosauria</taxon>
        <taxon>Dinosauria</taxon>
        <taxon>Saurischia</taxon>
        <taxon>Theropoda</taxon>
        <taxon>Coelurosauria</taxon>
        <taxon>Aves</taxon>
        <taxon>Neognathae</taxon>
        <taxon>Neoaves</taxon>
        <taxon>Telluraves</taxon>
        <taxon>Australaves</taxon>
        <taxon>Passeriformes</taxon>
        <taxon>Thamnophilidae</taxon>
        <taxon>Willisornis</taxon>
    </lineage>
</organism>
<evidence type="ECO:0000259" key="3">
    <source>
        <dbReference type="PROSITE" id="PS50102"/>
    </source>
</evidence>
<dbReference type="Proteomes" id="UP001145742">
    <property type="component" value="Unassembled WGS sequence"/>
</dbReference>